<dbReference type="InterPro" id="IPR008772">
    <property type="entry name" value="Phosphonate_metab_PhnH"/>
</dbReference>
<dbReference type="Proteomes" id="UP000586722">
    <property type="component" value="Unassembled WGS sequence"/>
</dbReference>
<proteinExistence type="predicted"/>
<dbReference type="RefSeq" id="WP_161709713.1">
    <property type="nucleotide sequence ID" value="NZ_JAABLQ010000004.1"/>
</dbReference>
<dbReference type="InterPro" id="IPR038058">
    <property type="entry name" value="PhnH-like_sp"/>
</dbReference>
<dbReference type="AlphaFoldDB" id="A0A7X5F8M0"/>
<dbReference type="GO" id="GO:0019634">
    <property type="term" value="P:organic phosphonate metabolic process"/>
    <property type="evidence" value="ECO:0007669"/>
    <property type="project" value="InterPro"/>
</dbReference>
<evidence type="ECO:0000313" key="1">
    <source>
        <dbReference type="EMBL" id="NBN80484.1"/>
    </source>
</evidence>
<keyword evidence="2" id="KW-1185">Reference proteome</keyword>
<dbReference type="NCBIfam" id="TIGR03292">
    <property type="entry name" value="PhnH_redo"/>
    <property type="match status" value="1"/>
</dbReference>
<keyword evidence="1" id="KW-0456">Lyase</keyword>
<organism evidence="1 2">
    <name type="scientific">Pannonibacter tanglangensis</name>
    <dbReference type="NCBI Taxonomy" id="2750084"/>
    <lineage>
        <taxon>Bacteria</taxon>
        <taxon>Pseudomonadati</taxon>
        <taxon>Pseudomonadota</taxon>
        <taxon>Alphaproteobacteria</taxon>
        <taxon>Hyphomicrobiales</taxon>
        <taxon>Stappiaceae</taxon>
        <taxon>Pannonibacter</taxon>
    </lineage>
</organism>
<name>A0A7X5F8M0_9HYPH</name>
<reference evidence="2" key="1">
    <citation type="submission" date="2020-01" db="EMBL/GenBank/DDBJ databases">
        <authorList>
            <person name="Fang Y."/>
            <person name="Sun R."/>
            <person name="Nie L."/>
            <person name="He J."/>
            <person name="Hao L."/>
            <person name="Wang L."/>
            <person name="Su S."/>
            <person name="Lv E."/>
            <person name="Zhang Z."/>
            <person name="Xie R."/>
            <person name="Liu H."/>
        </authorList>
    </citation>
    <scope>NUCLEOTIDE SEQUENCE [LARGE SCALE GENOMIC DNA]</scope>
    <source>
        <strain evidence="2">XCT-53</strain>
    </source>
</reference>
<dbReference type="Gene3D" id="3.40.50.11310">
    <property type="entry name" value="Bacterial phosphonate metabolism protein PhnH"/>
    <property type="match status" value="1"/>
</dbReference>
<dbReference type="EMBL" id="JAABLQ010000004">
    <property type="protein sequence ID" value="NBN80484.1"/>
    <property type="molecule type" value="Genomic_DNA"/>
</dbReference>
<sequence length="208" mass="21972">MTARPLSVTATLSPGFTDPVHQGQQVFRAVMMALARPGRPTALETFALKPPAPLTPALAAMALALADYDTPLWLDPALARTDAVGQFLKFHTGAPVVTSPLEATFALISDARTLPALSGFALGTLEYPDRSTTLLIGVDSFTGGKAVTLTGPGIETTQPLRISPVPVTFWDQAEDNTRLFPRGVDMVFAAGNEIVGLPRSTTITRSEA</sequence>
<dbReference type="PIRSF" id="PIRSF020680">
    <property type="entry name" value="PhnH"/>
    <property type="match status" value="1"/>
</dbReference>
<dbReference type="SUPFAM" id="SSF159709">
    <property type="entry name" value="PhnH-like"/>
    <property type="match status" value="1"/>
</dbReference>
<dbReference type="Pfam" id="PF05845">
    <property type="entry name" value="PhnH"/>
    <property type="match status" value="1"/>
</dbReference>
<comment type="caution">
    <text evidence="1">The sequence shown here is derived from an EMBL/GenBank/DDBJ whole genome shotgun (WGS) entry which is preliminary data.</text>
</comment>
<accession>A0A7X5F8M0</accession>
<evidence type="ECO:0000313" key="2">
    <source>
        <dbReference type="Proteomes" id="UP000586722"/>
    </source>
</evidence>
<protein>
    <submittedName>
        <fullName evidence="1">Phosphonate C-P lyase system protein PhnH</fullName>
    </submittedName>
</protein>
<dbReference type="GO" id="GO:0016829">
    <property type="term" value="F:lyase activity"/>
    <property type="evidence" value="ECO:0007669"/>
    <property type="project" value="UniProtKB-KW"/>
</dbReference>
<gene>
    <name evidence="1" type="primary">phnH</name>
    <name evidence="1" type="ORF">GWI72_19585</name>
</gene>